<keyword evidence="2" id="KW-0805">Transcription regulation</keyword>
<dbReference type="RefSeq" id="WP_393994507.1">
    <property type="nucleotide sequence ID" value="NZ_JBAFVH010000018.1"/>
</dbReference>
<proteinExistence type="inferred from homology"/>
<keyword evidence="3" id="KW-0238">DNA-binding</keyword>
<sequence length="313" mass="33253">MLDDLNELKTFRAILAGGSLSAAARRLGVTLAVVSKRLATLEERAGVRLIHRTTRALSPTEEGARLLIDVERALEAIEAGEERLASGRVEPSGTLRVSAPIAFGRRCVAPVLAQLATRHARLAVALELDDRVVDLVGEGFDVAIRIGVPADSSAMMRKLADNRRILVAAPAYLDREGRPATPEDAAGHAFLRYGRGSDPWRLRGPDGAMASLAAAARLRVDDGDAVHDWALAGLGIMLKSEVDVAQDLAAGRLARVLPGWDGGDAPILALYPSARHVPLKTRVLLDALAAHLATIMAGESRRPPAPFPATEVL</sequence>
<reference evidence="6 7" key="1">
    <citation type="submission" date="2024-02" db="EMBL/GenBank/DDBJ databases">
        <title>Expansion and revision of Xanthobacter and proposal of Roseixanthobacter gen. nov.</title>
        <authorList>
            <person name="Soltysiak M.P.M."/>
            <person name="Jalihal A."/>
            <person name="Ory A."/>
            <person name="Chrisophersen C."/>
            <person name="Lee A.D."/>
            <person name="Boulton J."/>
            <person name="Springer M."/>
        </authorList>
    </citation>
    <scope>NUCLEOTIDE SEQUENCE [LARGE SCALE GENOMIC DNA]</scope>
    <source>
        <strain evidence="6 7">23A</strain>
    </source>
</reference>
<dbReference type="InterPro" id="IPR036388">
    <property type="entry name" value="WH-like_DNA-bd_sf"/>
</dbReference>
<evidence type="ECO:0000256" key="4">
    <source>
        <dbReference type="ARBA" id="ARBA00023163"/>
    </source>
</evidence>
<dbReference type="CDD" id="cd08422">
    <property type="entry name" value="PBP2_CrgA_like"/>
    <property type="match status" value="1"/>
</dbReference>
<evidence type="ECO:0000256" key="1">
    <source>
        <dbReference type="ARBA" id="ARBA00009437"/>
    </source>
</evidence>
<dbReference type="PROSITE" id="PS50931">
    <property type="entry name" value="HTH_LYSR"/>
    <property type="match status" value="1"/>
</dbReference>
<gene>
    <name evidence="6" type="ORF">V5F32_22435</name>
</gene>
<evidence type="ECO:0000259" key="5">
    <source>
        <dbReference type="PROSITE" id="PS50931"/>
    </source>
</evidence>
<accession>A0ABW7A2I9</accession>
<evidence type="ECO:0000313" key="7">
    <source>
        <dbReference type="Proteomes" id="UP001604002"/>
    </source>
</evidence>
<protein>
    <submittedName>
        <fullName evidence="6">LysR family transcriptional regulator</fullName>
    </submittedName>
</protein>
<dbReference type="EMBL" id="JBAFVH010000018">
    <property type="protein sequence ID" value="MFG1374947.1"/>
    <property type="molecule type" value="Genomic_DNA"/>
</dbReference>
<dbReference type="InterPro" id="IPR005119">
    <property type="entry name" value="LysR_subst-bd"/>
</dbReference>
<organism evidence="6 7">
    <name type="scientific">Xanthobacter oligotrophicus</name>
    <dbReference type="NCBI Taxonomy" id="2607286"/>
    <lineage>
        <taxon>Bacteria</taxon>
        <taxon>Pseudomonadati</taxon>
        <taxon>Pseudomonadota</taxon>
        <taxon>Alphaproteobacteria</taxon>
        <taxon>Hyphomicrobiales</taxon>
        <taxon>Xanthobacteraceae</taxon>
        <taxon>Xanthobacter</taxon>
    </lineage>
</organism>
<dbReference type="InterPro" id="IPR000847">
    <property type="entry name" value="LysR_HTH_N"/>
</dbReference>
<keyword evidence="7" id="KW-1185">Reference proteome</keyword>
<keyword evidence="4" id="KW-0804">Transcription</keyword>
<name>A0ABW7A2I9_9HYPH</name>
<evidence type="ECO:0000313" key="6">
    <source>
        <dbReference type="EMBL" id="MFG1374947.1"/>
    </source>
</evidence>
<dbReference type="Gene3D" id="1.10.10.10">
    <property type="entry name" value="Winged helix-like DNA-binding domain superfamily/Winged helix DNA-binding domain"/>
    <property type="match status" value="1"/>
</dbReference>
<dbReference type="PANTHER" id="PTHR30537">
    <property type="entry name" value="HTH-TYPE TRANSCRIPTIONAL REGULATOR"/>
    <property type="match status" value="1"/>
</dbReference>
<comment type="similarity">
    <text evidence="1">Belongs to the LysR transcriptional regulatory family.</text>
</comment>
<dbReference type="SUPFAM" id="SSF46785">
    <property type="entry name" value="Winged helix' DNA-binding domain"/>
    <property type="match status" value="1"/>
</dbReference>
<dbReference type="Gene3D" id="3.40.190.290">
    <property type="match status" value="1"/>
</dbReference>
<dbReference type="InterPro" id="IPR036390">
    <property type="entry name" value="WH_DNA-bd_sf"/>
</dbReference>
<dbReference type="PANTHER" id="PTHR30537:SF5">
    <property type="entry name" value="HTH-TYPE TRANSCRIPTIONAL ACTIVATOR TTDR-RELATED"/>
    <property type="match status" value="1"/>
</dbReference>
<dbReference type="InterPro" id="IPR058163">
    <property type="entry name" value="LysR-type_TF_proteobact-type"/>
</dbReference>
<comment type="caution">
    <text evidence="6">The sequence shown here is derived from an EMBL/GenBank/DDBJ whole genome shotgun (WGS) entry which is preliminary data.</text>
</comment>
<feature type="domain" description="HTH lysR-type" evidence="5">
    <location>
        <begin position="3"/>
        <end position="60"/>
    </location>
</feature>
<dbReference type="Proteomes" id="UP001604002">
    <property type="component" value="Unassembled WGS sequence"/>
</dbReference>
<evidence type="ECO:0000256" key="2">
    <source>
        <dbReference type="ARBA" id="ARBA00023015"/>
    </source>
</evidence>
<dbReference type="Pfam" id="PF03466">
    <property type="entry name" value="LysR_substrate"/>
    <property type="match status" value="1"/>
</dbReference>
<dbReference type="SUPFAM" id="SSF53850">
    <property type="entry name" value="Periplasmic binding protein-like II"/>
    <property type="match status" value="1"/>
</dbReference>
<evidence type="ECO:0000256" key="3">
    <source>
        <dbReference type="ARBA" id="ARBA00023125"/>
    </source>
</evidence>
<dbReference type="Pfam" id="PF00126">
    <property type="entry name" value="HTH_1"/>
    <property type="match status" value="1"/>
</dbReference>